<comment type="caution">
    <text evidence="10">The sequence shown here is derived from an EMBL/GenBank/DDBJ whole genome shotgun (WGS) entry which is preliminary data.</text>
</comment>
<dbReference type="PROSITE" id="PS50833">
    <property type="entry name" value="BRIX"/>
    <property type="match status" value="1"/>
</dbReference>
<evidence type="ECO:0000256" key="3">
    <source>
        <dbReference type="ARBA" id="ARBA00006369"/>
    </source>
</evidence>
<dbReference type="OrthoDB" id="1638493at2759"/>
<dbReference type="InterPro" id="IPR026532">
    <property type="entry name" value="BRX1"/>
</dbReference>
<feature type="compositionally biased region" description="Basic and acidic residues" evidence="8">
    <location>
        <begin position="61"/>
        <end position="75"/>
    </location>
</feature>
<feature type="region of interest" description="Disordered" evidence="8">
    <location>
        <begin position="32"/>
        <end position="75"/>
    </location>
</feature>
<feature type="compositionally biased region" description="Acidic residues" evidence="8">
    <location>
        <begin position="41"/>
        <end position="60"/>
    </location>
</feature>
<feature type="domain" description="Brix" evidence="9">
    <location>
        <begin position="83"/>
        <end position="273"/>
    </location>
</feature>
<dbReference type="InterPro" id="IPR007109">
    <property type="entry name" value="Brix"/>
</dbReference>
<organism evidence="10 11">
    <name type="scientific">Diploscapter pachys</name>
    <dbReference type="NCBI Taxonomy" id="2018661"/>
    <lineage>
        <taxon>Eukaryota</taxon>
        <taxon>Metazoa</taxon>
        <taxon>Ecdysozoa</taxon>
        <taxon>Nematoda</taxon>
        <taxon>Chromadorea</taxon>
        <taxon>Rhabditida</taxon>
        <taxon>Rhabditina</taxon>
        <taxon>Rhabditomorpha</taxon>
        <taxon>Rhabditoidea</taxon>
        <taxon>Rhabditidae</taxon>
        <taxon>Diploscapter</taxon>
    </lineage>
</organism>
<evidence type="ECO:0000256" key="8">
    <source>
        <dbReference type="SAM" id="MobiDB-lite"/>
    </source>
</evidence>
<dbReference type="AlphaFoldDB" id="A0A2A2L1A8"/>
<evidence type="ECO:0000256" key="6">
    <source>
        <dbReference type="ARBA" id="ARBA00023242"/>
    </source>
</evidence>
<evidence type="ECO:0000256" key="7">
    <source>
        <dbReference type="ARBA" id="ARBA00080845"/>
    </source>
</evidence>
<evidence type="ECO:0000256" key="4">
    <source>
        <dbReference type="ARBA" id="ARBA00020522"/>
    </source>
</evidence>
<evidence type="ECO:0000256" key="5">
    <source>
        <dbReference type="ARBA" id="ARBA00022517"/>
    </source>
</evidence>
<dbReference type="Gene3D" id="3.40.50.10480">
    <property type="entry name" value="Probable brix-domain ribosomal biogenesis protein"/>
    <property type="match status" value="1"/>
</dbReference>
<dbReference type="GO" id="GO:0005730">
    <property type="term" value="C:nucleolus"/>
    <property type="evidence" value="ECO:0007669"/>
    <property type="project" value="UniProtKB-SubCell"/>
</dbReference>
<evidence type="ECO:0000256" key="1">
    <source>
        <dbReference type="ARBA" id="ARBA00003439"/>
    </source>
</evidence>
<dbReference type="GO" id="GO:0006364">
    <property type="term" value="P:rRNA processing"/>
    <property type="evidence" value="ECO:0007669"/>
    <property type="project" value="InterPro"/>
</dbReference>
<protein>
    <recommendedName>
        <fullName evidence="4">Ribosome biogenesis protein BRX1 homolog</fullName>
    </recommendedName>
    <alternativeName>
        <fullName evidence="7">Brix domain-containing protein 2 homolog</fullName>
    </alternativeName>
</protein>
<keyword evidence="11" id="KW-1185">Reference proteome</keyword>
<comment type="function">
    <text evidence="1">Required for biogenesis of the 60S ribosomal subunit.</text>
</comment>
<gene>
    <name evidence="10" type="ORF">WR25_04879</name>
</gene>
<accession>A0A2A2L1A8</accession>
<dbReference type="Pfam" id="PF04427">
    <property type="entry name" value="Brix"/>
    <property type="match status" value="1"/>
</dbReference>
<dbReference type="GO" id="GO:0019843">
    <property type="term" value="F:rRNA binding"/>
    <property type="evidence" value="ECO:0007669"/>
    <property type="project" value="InterPro"/>
</dbReference>
<keyword evidence="5" id="KW-0690">Ribosome biogenesis</keyword>
<evidence type="ECO:0000313" key="11">
    <source>
        <dbReference type="Proteomes" id="UP000218231"/>
    </source>
</evidence>
<evidence type="ECO:0000259" key="9">
    <source>
        <dbReference type="PROSITE" id="PS50833"/>
    </source>
</evidence>
<evidence type="ECO:0000256" key="2">
    <source>
        <dbReference type="ARBA" id="ARBA00004604"/>
    </source>
</evidence>
<dbReference type="EMBL" id="LIAE01007323">
    <property type="protein sequence ID" value="PAV80041.1"/>
    <property type="molecule type" value="Genomic_DNA"/>
</dbReference>
<sequence length="378" mass="43837">MGKFAKLKSKLAAQIEEEEKIEREFEKKITETGYEARFKDDEDDEDLVTTSEEDSDDEEEHGGKNGEAKADEKKRAELWTNRERVLILCSRGTDVRTRHLANDLKSLMPHSKGDSKFDRQKTLTVLNEIAEMKNCTKVMYFESRKKKDTYMWLSNVKNGPSMKFLVHNVHTMMELKLSGNCLKASRPILSFNGAFDEKPEFALIKQALVQTLGTPHHHPRSQPFYDHVFMFSLTPDKRIWFRNFQVVDESLQLQEIGPRFVLELIRIFDGSFEGAVLYDNPDYVSPNQKRAELRKMKKSEHLTRVINRKAYNEKTKFLNEAVEQTYEDPIGEVFDTENLPKLEGKAAKIVQKIDKKRKKKVKAGKMNPKKARIDANGE</sequence>
<dbReference type="PANTHER" id="PTHR13634">
    <property type="entry name" value="RIBOSOME BIOGENESIS PROTEIN BRIX"/>
    <property type="match status" value="1"/>
</dbReference>
<dbReference type="SUPFAM" id="SSF52954">
    <property type="entry name" value="Class II aaRS ABD-related"/>
    <property type="match status" value="1"/>
</dbReference>
<feature type="compositionally biased region" description="Basic residues" evidence="8">
    <location>
        <begin position="357"/>
        <end position="370"/>
    </location>
</feature>
<dbReference type="Proteomes" id="UP000218231">
    <property type="component" value="Unassembled WGS sequence"/>
</dbReference>
<comment type="similarity">
    <text evidence="3">Belongs to the BRX1 family.</text>
</comment>
<feature type="region of interest" description="Disordered" evidence="8">
    <location>
        <begin position="357"/>
        <end position="378"/>
    </location>
</feature>
<evidence type="ECO:0000313" key="10">
    <source>
        <dbReference type="EMBL" id="PAV80041.1"/>
    </source>
</evidence>
<dbReference type="SMART" id="SM00879">
    <property type="entry name" value="Brix"/>
    <property type="match status" value="1"/>
</dbReference>
<dbReference type="PANTHER" id="PTHR13634:SF0">
    <property type="entry name" value="RIBOSOME BIOGENESIS PROTEIN BRX1 HOMOLOG"/>
    <property type="match status" value="1"/>
</dbReference>
<proteinExistence type="inferred from homology"/>
<dbReference type="GO" id="GO:0000027">
    <property type="term" value="P:ribosomal large subunit assembly"/>
    <property type="evidence" value="ECO:0007669"/>
    <property type="project" value="TreeGrafter"/>
</dbReference>
<reference evidence="10 11" key="1">
    <citation type="journal article" date="2017" name="Curr. Biol.">
        <title>Genome architecture and evolution of a unichromosomal asexual nematode.</title>
        <authorList>
            <person name="Fradin H."/>
            <person name="Zegar C."/>
            <person name="Gutwein M."/>
            <person name="Lucas J."/>
            <person name="Kovtun M."/>
            <person name="Corcoran D."/>
            <person name="Baugh L.R."/>
            <person name="Kiontke K."/>
            <person name="Gunsalus K."/>
            <person name="Fitch D.H."/>
            <person name="Piano F."/>
        </authorList>
    </citation>
    <scope>NUCLEOTIDE SEQUENCE [LARGE SCALE GENOMIC DNA]</scope>
    <source>
        <strain evidence="10">PF1309</strain>
    </source>
</reference>
<comment type="subcellular location">
    <subcellularLocation>
        <location evidence="2">Nucleus</location>
        <location evidence="2">Nucleolus</location>
    </subcellularLocation>
</comment>
<name>A0A2A2L1A8_9BILA</name>
<dbReference type="FunFam" id="3.40.50.10480:FF:000003">
    <property type="entry name" value="Ribosome biogenesis protein BRX1"/>
    <property type="match status" value="1"/>
</dbReference>
<keyword evidence="6" id="KW-0539">Nucleus</keyword>
<dbReference type="STRING" id="2018661.A0A2A2L1A8"/>